<sequence length="45" mass="5195">MRNESRLLQVHHHYSCPQGVRRRRPGRLPELREAGFVVGLQVGVC</sequence>
<comment type="caution">
    <text evidence="1">The sequence shown here is derived from an EMBL/GenBank/DDBJ whole genome shotgun (WGS) entry which is preliminary data.</text>
</comment>
<dbReference type="EMBL" id="ADZU01000028">
    <property type="protein sequence ID" value="EFS92053.1"/>
    <property type="molecule type" value="Genomic_DNA"/>
</dbReference>
<proteinExistence type="predicted"/>
<gene>
    <name evidence="1" type="ORF">HMPREF9607_01681</name>
</gene>
<reference evidence="1" key="1">
    <citation type="submission" date="2010-08" db="EMBL/GenBank/DDBJ databases">
        <authorList>
            <person name="Weinstock G."/>
            <person name="Sodergren E."/>
            <person name="Clifton S."/>
            <person name="Fulton L."/>
            <person name="Fulton B."/>
            <person name="Courtney L."/>
            <person name="Fronick C."/>
            <person name="Harrison M."/>
            <person name="Strong C."/>
            <person name="Farmer C."/>
            <person name="Delahaunty K."/>
            <person name="Markovic C."/>
            <person name="Hall O."/>
            <person name="Minx P."/>
            <person name="Tomlinson C."/>
            <person name="Mitreva M."/>
            <person name="Hou S."/>
            <person name="Chen J."/>
            <person name="Wollam A."/>
            <person name="Pepin K.H."/>
            <person name="Johnson M."/>
            <person name="Bhonagiri V."/>
            <person name="Zhang X."/>
            <person name="Suruliraj S."/>
            <person name="Warren W."/>
            <person name="Chinwalla A."/>
            <person name="Mardis E.R."/>
            <person name="Wilson R.K."/>
        </authorList>
    </citation>
    <scope>NUCLEOTIDE SEQUENCE [LARGE SCALE GENOMIC DNA]</scope>
    <source>
        <strain evidence="1">HL044PA1</strain>
    </source>
</reference>
<dbReference type="Proteomes" id="UP000003179">
    <property type="component" value="Unassembled WGS sequence"/>
</dbReference>
<protein>
    <submittedName>
        <fullName evidence="1">Uncharacterized protein</fullName>
    </submittedName>
</protein>
<keyword evidence="2" id="KW-1185">Reference proteome</keyword>
<evidence type="ECO:0000313" key="1">
    <source>
        <dbReference type="EMBL" id="EFS92053.1"/>
    </source>
</evidence>
<organism evidence="1 2">
    <name type="scientific">Cutibacterium modestum HL044PA1</name>
    <dbReference type="NCBI Taxonomy" id="765109"/>
    <lineage>
        <taxon>Bacteria</taxon>
        <taxon>Bacillati</taxon>
        <taxon>Actinomycetota</taxon>
        <taxon>Actinomycetes</taxon>
        <taxon>Propionibacteriales</taxon>
        <taxon>Propionibacteriaceae</taxon>
        <taxon>Cutibacterium</taxon>
        <taxon>Cutibacterium modestum</taxon>
    </lineage>
</organism>
<evidence type="ECO:0000313" key="2">
    <source>
        <dbReference type="Proteomes" id="UP000003179"/>
    </source>
</evidence>
<accession>A0ABN0C4I6</accession>
<name>A0ABN0C4I6_9ACTN</name>